<sequence length="79" mass="9216">MECVGCSSYYEKKKKNSVKSFRTFRIFIIITKFAICLTTNSYVLDHSPHREMGSFSWFQISKFLEQVSKAHKNDLAANK</sequence>
<evidence type="ECO:0000313" key="2">
    <source>
        <dbReference type="EMBL" id="PLB44961.1"/>
    </source>
</evidence>
<dbReference type="RefSeq" id="XP_024700263.1">
    <property type="nucleotide sequence ID" value="XM_024843136.1"/>
</dbReference>
<keyword evidence="1" id="KW-0812">Transmembrane</keyword>
<proteinExistence type="predicted"/>
<name>A0A2I2FWF0_9EURO</name>
<feature type="transmembrane region" description="Helical" evidence="1">
    <location>
        <begin position="23"/>
        <end position="44"/>
    </location>
</feature>
<keyword evidence="1" id="KW-0472">Membrane</keyword>
<gene>
    <name evidence="2" type="ORF">P170DRAFT_270796</name>
</gene>
<evidence type="ECO:0000256" key="1">
    <source>
        <dbReference type="SAM" id="Phobius"/>
    </source>
</evidence>
<protein>
    <submittedName>
        <fullName evidence="2">Uncharacterized protein</fullName>
    </submittedName>
</protein>
<keyword evidence="3" id="KW-1185">Reference proteome</keyword>
<dbReference type="GeneID" id="36550835"/>
<dbReference type="AlphaFoldDB" id="A0A2I2FWF0"/>
<reference evidence="2 3" key="1">
    <citation type="submission" date="2016-12" db="EMBL/GenBank/DDBJ databases">
        <title>The genomes of Aspergillus section Nigri reveals drivers in fungal speciation.</title>
        <authorList>
            <consortium name="DOE Joint Genome Institute"/>
            <person name="Vesth T.C."/>
            <person name="Nybo J."/>
            <person name="Theobald S."/>
            <person name="Brandl J."/>
            <person name="Frisvad J.C."/>
            <person name="Nielsen K.F."/>
            <person name="Lyhne E.K."/>
            <person name="Kogle M.E."/>
            <person name="Kuo A."/>
            <person name="Riley R."/>
            <person name="Clum A."/>
            <person name="Nolan M."/>
            <person name="Lipzen A."/>
            <person name="Salamov A."/>
            <person name="Henrissat B."/>
            <person name="Wiebenga A."/>
            <person name="De Vries R.P."/>
            <person name="Grigoriev I.V."/>
            <person name="Mortensen U.H."/>
            <person name="Andersen M.R."/>
            <person name="Baker S.E."/>
        </authorList>
    </citation>
    <scope>NUCLEOTIDE SEQUENCE [LARGE SCALE GENOMIC DNA]</scope>
    <source>
        <strain evidence="2 3">IBT 23096</strain>
    </source>
</reference>
<evidence type="ECO:0000313" key="3">
    <source>
        <dbReference type="Proteomes" id="UP000234275"/>
    </source>
</evidence>
<dbReference type="EMBL" id="MSFO01000008">
    <property type="protein sequence ID" value="PLB44961.1"/>
    <property type="molecule type" value="Genomic_DNA"/>
</dbReference>
<dbReference type="Proteomes" id="UP000234275">
    <property type="component" value="Unassembled WGS sequence"/>
</dbReference>
<keyword evidence="1" id="KW-1133">Transmembrane helix</keyword>
<comment type="caution">
    <text evidence="2">The sequence shown here is derived from an EMBL/GenBank/DDBJ whole genome shotgun (WGS) entry which is preliminary data.</text>
</comment>
<dbReference type="VEuPathDB" id="FungiDB:P170DRAFT_270796"/>
<accession>A0A2I2FWF0</accession>
<organism evidence="2 3">
    <name type="scientific">Aspergillus steynii IBT 23096</name>
    <dbReference type="NCBI Taxonomy" id="1392250"/>
    <lineage>
        <taxon>Eukaryota</taxon>
        <taxon>Fungi</taxon>
        <taxon>Dikarya</taxon>
        <taxon>Ascomycota</taxon>
        <taxon>Pezizomycotina</taxon>
        <taxon>Eurotiomycetes</taxon>
        <taxon>Eurotiomycetidae</taxon>
        <taxon>Eurotiales</taxon>
        <taxon>Aspergillaceae</taxon>
        <taxon>Aspergillus</taxon>
        <taxon>Aspergillus subgen. Circumdati</taxon>
    </lineage>
</organism>